<protein>
    <submittedName>
        <fullName evidence="2">Uncharacterized protein</fullName>
    </submittedName>
</protein>
<accession>A0A8S4A4H2</accession>
<sequence>RNSDNLVAMGTLWIPISSSTLNNNLMAGSLSSGQGISVSSSSSVLSKTSILGLPSTNGSNSSNSNCNNGASYRKLSESNTKPSYISSVNGMSNTMFGKQLNMHSNKDNQKYQDPLIGAPASFQQRLMELASLEADTIRWERNRKLKKKPKQDRDS</sequence>
<evidence type="ECO:0000256" key="1">
    <source>
        <dbReference type="SAM" id="MobiDB-lite"/>
    </source>
</evidence>
<gene>
    <name evidence="2" type="ORF">CUNI_LOCUS22277</name>
</gene>
<dbReference type="Proteomes" id="UP000678393">
    <property type="component" value="Unassembled WGS sequence"/>
</dbReference>
<reference evidence="2" key="1">
    <citation type="submission" date="2021-04" db="EMBL/GenBank/DDBJ databases">
        <authorList>
            <consortium name="Molecular Ecology Group"/>
        </authorList>
    </citation>
    <scope>NUCLEOTIDE SEQUENCE</scope>
</reference>
<dbReference type="EMBL" id="CAJHNH020008563">
    <property type="protein sequence ID" value="CAG5136719.1"/>
    <property type="molecule type" value="Genomic_DNA"/>
</dbReference>
<name>A0A8S4A4H2_9EUPU</name>
<comment type="caution">
    <text evidence="2">The sequence shown here is derived from an EMBL/GenBank/DDBJ whole genome shotgun (WGS) entry which is preliminary data.</text>
</comment>
<dbReference type="OrthoDB" id="9888309at2759"/>
<evidence type="ECO:0000313" key="2">
    <source>
        <dbReference type="EMBL" id="CAG5136719.1"/>
    </source>
</evidence>
<proteinExistence type="predicted"/>
<evidence type="ECO:0000313" key="3">
    <source>
        <dbReference type="Proteomes" id="UP000678393"/>
    </source>
</evidence>
<feature type="region of interest" description="Disordered" evidence="1">
    <location>
        <begin position="53"/>
        <end position="81"/>
    </location>
</feature>
<keyword evidence="3" id="KW-1185">Reference proteome</keyword>
<organism evidence="2 3">
    <name type="scientific">Candidula unifasciata</name>
    <dbReference type="NCBI Taxonomy" id="100452"/>
    <lineage>
        <taxon>Eukaryota</taxon>
        <taxon>Metazoa</taxon>
        <taxon>Spiralia</taxon>
        <taxon>Lophotrochozoa</taxon>
        <taxon>Mollusca</taxon>
        <taxon>Gastropoda</taxon>
        <taxon>Heterobranchia</taxon>
        <taxon>Euthyneura</taxon>
        <taxon>Panpulmonata</taxon>
        <taxon>Eupulmonata</taxon>
        <taxon>Stylommatophora</taxon>
        <taxon>Helicina</taxon>
        <taxon>Helicoidea</taxon>
        <taxon>Geomitridae</taxon>
        <taxon>Candidula</taxon>
    </lineage>
</organism>
<dbReference type="AlphaFoldDB" id="A0A8S4A4H2"/>
<feature type="compositionally biased region" description="Low complexity" evidence="1">
    <location>
        <begin position="53"/>
        <end position="71"/>
    </location>
</feature>
<dbReference type="InterPro" id="IPR040505">
    <property type="entry name" value="DUF5537"/>
</dbReference>
<dbReference type="Pfam" id="PF17690">
    <property type="entry name" value="DUF5537"/>
    <property type="match status" value="1"/>
</dbReference>
<feature type="non-terminal residue" evidence="2">
    <location>
        <position position="1"/>
    </location>
</feature>